<gene>
    <name evidence="1" type="ORF">LCGC14_2373550</name>
</gene>
<accession>A0A0F9EFE7</accession>
<dbReference type="AlphaFoldDB" id="A0A0F9EFE7"/>
<proteinExistence type="predicted"/>
<name>A0A0F9EFE7_9ZZZZ</name>
<evidence type="ECO:0008006" key="2">
    <source>
        <dbReference type="Google" id="ProtNLM"/>
    </source>
</evidence>
<reference evidence="1" key="1">
    <citation type="journal article" date="2015" name="Nature">
        <title>Complex archaea that bridge the gap between prokaryotes and eukaryotes.</title>
        <authorList>
            <person name="Spang A."/>
            <person name="Saw J.H."/>
            <person name="Jorgensen S.L."/>
            <person name="Zaremba-Niedzwiedzka K."/>
            <person name="Martijn J."/>
            <person name="Lind A.E."/>
            <person name="van Eijk R."/>
            <person name="Schleper C."/>
            <person name="Guy L."/>
            <person name="Ettema T.J."/>
        </authorList>
    </citation>
    <scope>NUCLEOTIDE SEQUENCE</scope>
</reference>
<dbReference type="EMBL" id="LAZR01035038">
    <property type="protein sequence ID" value="KKL28596.1"/>
    <property type="molecule type" value="Genomic_DNA"/>
</dbReference>
<protein>
    <recommendedName>
        <fullName evidence="2">Type I restriction enzyme R protein N-terminal domain-containing protein</fullName>
    </recommendedName>
</protein>
<organism evidence="1">
    <name type="scientific">marine sediment metagenome</name>
    <dbReference type="NCBI Taxonomy" id="412755"/>
    <lineage>
        <taxon>unclassified sequences</taxon>
        <taxon>metagenomes</taxon>
        <taxon>ecological metagenomes</taxon>
    </lineage>
</organism>
<evidence type="ECO:0000313" key="1">
    <source>
        <dbReference type="EMBL" id="KKL28596.1"/>
    </source>
</evidence>
<comment type="caution">
    <text evidence="1">The sequence shown here is derived from an EMBL/GenBank/DDBJ whole genome shotgun (WGS) entry which is preliminary data.</text>
</comment>
<sequence>MDEKEFTEEVQQKLQVKLADYEVLIGENLIYRVIIDDNVEYKPKDPKEPSRGNLSFQTDLMIKRNKVPLVIIEIKYGKFTTHDVLVYSIKAQKHKEIYPYIRYGLLIGDYKIIYNRFFTHNFGFDFALAIADTEIGSINKLTRVINAQIENAEKLLNILKKGNNVILFNTVIETEYV</sequence>